<feature type="compositionally biased region" description="Low complexity" evidence="1">
    <location>
        <begin position="119"/>
        <end position="132"/>
    </location>
</feature>
<dbReference type="AlphaFoldDB" id="A0A177F0D8"/>
<keyword evidence="3" id="KW-1185">Reference proteome</keyword>
<feature type="compositionally biased region" description="Basic and acidic residues" evidence="1">
    <location>
        <begin position="107"/>
        <end position="117"/>
    </location>
</feature>
<dbReference type="RefSeq" id="XP_022508922.1">
    <property type="nucleotide sequence ID" value="XM_022658766.1"/>
</dbReference>
<reference evidence="2 3" key="1">
    <citation type="submission" date="2016-03" db="EMBL/GenBank/DDBJ databases">
        <title>Draft genome sequence of the Fonsecaea monophora CBS 269.37.</title>
        <authorList>
            <person name="Bombassaro A."/>
            <person name="Vinicius W.A."/>
            <person name="De Hoog S."/>
            <person name="Sun J."/>
            <person name="Souza E.M."/>
            <person name="Raittz R.T."/>
            <person name="Costa F."/>
            <person name="Leao A.C."/>
            <person name="Tadra-Sfeir M.Z."/>
            <person name="Baura V."/>
            <person name="Balsanelli E."/>
            <person name="Pedrosa F.O."/>
            <person name="Moreno L.F."/>
            <person name="Steffens M.B."/>
            <person name="Xi L."/>
            <person name="Bocca A.L."/>
            <person name="Felipe M.S."/>
            <person name="Teixeira M."/>
            <person name="Telles Filho F.Q."/>
            <person name="Azevedo C.M."/>
            <person name="Gomes R."/>
            <person name="Vicente V.A."/>
        </authorList>
    </citation>
    <scope>NUCLEOTIDE SEQUENCE [LARGE SCALE GENOMIC DNA]</scope>
    <source>
        <strain evidence="2 3">CBS 269.37</strain>
    </source>
</reference>
<dbReference type="OrthoDB" id="10394982at2759"/>
<gene>
    <name evidence="2" type="ORF">AYO21_08823</name>
</gene>
<evidence type="ECO:0000256" key="1">
    <source>
        <dbReference type="SAM" id="MobiDB-lite"/>
    </source>
</evidence>
<feature type="region of interest" description="Disordered" evidence="1">
    <location>
        <begin position="107"/>
        <end position="145"/>
    </location>
</feature>
<proteinExistence type="predicted"/>
<dbReference type="EMBL" id="LVKK01000080">
    <property type="protein sequence ID" value="OAG36970.1"/>
    <property type="molecule type" value="Genomic_DNA"/>
</dbReference>
<dbReference type="Proteomes" id="UP000077002">
    <property type="component" value="Unassembled WGS sequence"/>
</dbReference>
<name>A0A177F0D8_9EURO</name>
<evidence type="ECO:0000313" key="3">
    <source>
        <dbReference type="Proteomes" id="UP000077002"/>
    </source>
</evidence>
<comment type="caution">
    <text evidence="2">The sequence shown here is derived from an EMBL/GenBank/DDBJ whole genome shotgun (WGS) entry which is preliminary data.</text>
</comment>
<dbReference type="GeneID" id="34603966"/>
<accession>A0A177F0D8</accession>
<sequence>MADVHQTIKANCQIPGKPDRAARNIHLPLIDKAETHRNMISVPEAVTVREAADQLLTIDLRSVDHEHLSKIRCRTRSVVHTTKMALEERKALTIAIVAVRIPKEVTNLKDARLDKMATSKPQPVPQSEQPSEQSDKPKRRSTSNG</sequence>
<protein>
    <submittedName>
        <fullName evidence="2">Uncharacterized protein</fullName>
    </submittedName>
</protein>
<organism evidence="2 3">
    <name type="scientific">Fonsecaea monophora</name>
    <dbReference type="NCBI Taxonomy" id="254056"/>
    <lineage>
        <taxon>Eukaryota</taxon>
        <taxon>Fungi</taxon>
        <taxon>Dikarya</taxon>
        <taxon>Ascomycota</taxon>
        <taxon>Pezizomycotina</taxon>
        <taxon>Eurotiomycetes</taxon>
        <taxon>Chaetothyriomycetidae</taxon>
        <taxon>Chaetothyriales</taxon>
        <taxon>Herpotrichiellaceae</taxon>
        <taxon>Fonsecaea</taxon>
    </lineage>
</organism>
<evidence type="ECO:0000313" key="2">
    <source>
        <dbReference type="EMBL" id="OAG36970.1"/>
    </source>
</evidence>